<dbReference type="NCBIfam" id="TIGR03238">
    <property type="entry name" value="dnd_assoc_3"/>
    <property type="match status" value="1"/>
</dbReference>
<sequence>MKGYTKRKITILLHMMGDKKMNLYLMEAELLYKKLIEKFEIDNGDFSLDNLYGLATKLRRKKLISDIDFEKIRKIPVTSDVDNLRETYQYFNVFKKDKNKTESSLAKMLKKLSFESKDSVVDASKFNEFNEYMHVKRSIQEHLEFIVENKIEVQDSSLTFIVGNVGDGKSHLLSYINNKYSDIFKNNDVYIHNDATESVNPEQSSIDSLLDILSKNKHEVYGYKHVIIAINLGIVKRLLNKIAATTEYSEIYAVLNNVEKKNDIISIESKVSVVSFFNDANFKIDETGVNSPFYDSIFKKIFSRNLDNPFYKVYLKDLEKGYDKVEHINYELLLNEKVRETIKYLLVRIQISNGLIISTRDIFNFIHDIIIPAKETKNNYTSYLPYLLFENQNKSDILKTITSLDPSRNSNQQIDSFNVEVYNYDDYVNDIVEKIGSNEKSIQKIVESVGELDTDRHRIRVNIFLRLQFLLDYQNEFFNNKDYFDFLSIISKNSGQVKMFAKLIQNNVLRWNGQTTEGFAFINNFSLKNRIAVPLKLNYKSFDIDDFEINMEFVDVSNKNEYSVKIDFDNYVLLKKISNGYVISNFEREQAMNFNNFVFNILLNTNNNENIIIGNVSKGYLYRIENDGIDYEVSEVEI</sequence>
<dbReference type="InterPro" id="IPR017647">
    <property type="entry name" value="Dnd_assoc_3"/>
</dbReference>
<dbReference type="EMBL" id="SRRQ01000010">
    <property type="protein sequence ID" value="TWW10636.1"/>
    <property type="molecule type" value="Genomic_DNA"/>
</dbReference>
<proteinExistence type="predicted"/>
<dbReference type="Proteomes" id="UP000321659">
    <property type="component" value="Unassembled WGS sequence"/>
</dbReference>
<protein>
    <recommendedName>
        <fullName evidence="3">DNA phosphorothioation-dependent restriction protein DptF</fullName>
    </recommendedName>
</protein>
<name>A0A5C6M7E2_9LACO</name>
<organism evidence="1 2">
    <name type="scientific">Dellaglioa algida</name>
    <dbReference type="NCBI Taxonomy" id="105612"/>
    <lineage>
        <taxon>Bacteria</taxon>
        <taxon>Bacillati</taxon>
        <taxon>Bacillota</taxon>
        <taxon>Bacilli</taxon>
        <taxon>Lactobacillales</taxon>
        <taxon>Lactobacillaceae</taxon>
        <taxon>Dellaglioa</taxon>
    </lineage>
</organism>
<evidence type="ECO:0000313" key="2">
    <source>
        <dbReference type="Proteomes" id="UP000321659"/>
    </source>
</evidence>
<comment type="caution">
    <text evidence="1">The sequence shown here is derived from an EMBL/GenBank/DDBJ whole genome shotgun (WGS) entry which is preliminary data.</text>
</comment>
<reference evidence="1 2" key="1">
    <citation type="submission" date="2019-04" db="EMBL/GenBank/DDBJ databases">
        <title>In vitro growth and metabolic characteristics of meat-borne Lactobacillus algidus strains.</title>
        <authorList>
            <person name="Sade E."/>
            <person name="Per J."/>
            <person name="Tytti H."/>
            <person name="Johanna B.K."/>
        </authorList>
    </citation>
    <scope>NUCLEOTIDE SEQUENCE [LARGE SCALE GENOMIC DNA]</scope>
    <source>
        <strain evidence="1 2">LTS37-1</strain>
    </source>
</reference>
<dbReference type="AlphaFoldDB" id="A0A5C6M7E2"/>
<gene>
    <name evidence="1" type="ORF">LABALGLTS371_12830</name>
</gene>
<evidence type="ECO:0000313" key="1">
    <source>
        <dbReference type="EMBL" id="TWW10636.1"/>
    </source>
</evidence>
<evidence type="ECO:0008006" key="3">
    <source>
        <dbReference type="Google" id="ProtNLM"/>
    </source>
</evidence>
<accession>A0A5C6M7E2</accession>